<protein>
    <submittedName>
        <fullName evidence="1">Uncharacterized protein</fullName>
    </submittedName>
</protein>
<organism evidence="1 2">
    <name type="scientific">Trichomalopsis sarcophagae</name>
    <dbReference type="NCBI Taxonomy" id="543379"/>
    <lineage>
        <taxon>Eukaryota</taxon>
        <taxon>Metazoa</taxon>
        <taxon>Ecdysozoa</taxon>
        <taxon>Arthropoda</taxon>
        <taxon>Hexapoda</taxon>
        <taxon>Insecta</taxon>
        <taxon>Pterygota</taxon>
        <taxon>Neoptera</taxon>
        <taxon>Endopterygota</taxon>
        <taxon>Hymenoptera</taxon>
        <taxon>Apocrita</taxon>
        <taxon>Proctotrupomorpha</taxon>
        <taxon>Chalcidoidea</taxon>
        <taxon>Pteromalidae</taxon>
        <taxon>Pteromalinae</taxon>
        <taxon>Trichomalopsis</taxon>
    </lineage>
</organism>
<dbReference type="Proteomes" id="UP000215335">
    <property type="component" value="Unassembled WGS sequence"/>
</dbReference>
<sequence length="127" mass="13677">MSKTTTTTTTICIIAALTFSLLLDKTAALDLLLGNREPGDKLLQKSRMYDAIRDPEGPAILWKVLTGDGKSTISQLVIRDRTQGCGTVVPINGGPGSKFVVLQLISAKENPSSWDCTSDYSVEIYGL</sequence>
<proteinExistence type="predicted"/>
<dbReference type="EMBL" id="NNAY01001606">
    <property type="protein sequence ID" value="OXU23445.1"/>
    <property type="molecule type" value="Genomic_DNA"/>
</dbReference>
<accession>A0A232EYL9</accession>
<keyword evidence="2" id="KW-1185">Reference proteome</keyword>
<name>A0A232EYL9_9HYME</name>
<dbReference type="AlphaFoldDB" id="A0A232EYL9"/>
<dbReference type="InterPro" id="IPR031734">
    <property type="entry name" value="MBF2"/>
</dbReference>
<comment type="caution">
    <text evidence="1">The sequence shown here is derived from an EMBL/GenBank/DDBJ whole genome shotgun (WGS) entry which is preliminary data.</text>
</comment>
<reference evidence="1 2" key="1">
    <citation type="journal article" date="2017" name="Curr. Biol.">
        <title>The Evolution of Venom by Co-option of Single-Copy Genes.</title>
        <authorList>
            <person name="Martinson E.O."/>
            <person name="Mrinalini"/>
            <person name="Kelkar Y.D."/>
            <person name="Chang C.H."/>
            <person name="Werren J.H."/>
        </authorList>
    </citation>
    <scope>NUCLEOTIDE SEQUENCE [LARGE SCALE GENOMIC DNA]</scope>
    <source>
        <strain evidence="1 2">Alberta</strain>
        <tissue evidence="1">Whole body</tissue>
    </source>
</reference>
<dbReference type="Pfam" id="PF15868">
    <property type="entry name" value="MBF2"/>
    <property type="match status" value="1"/>
</dbReference>
<gene>
    <name evidence="1" type="ORF">TSAR_006121</name>
</gene>
<evidence type="ECO:0000313" key="2">
    <source>
        <dbReference type="Proteomes" id="UP000215335"/>
    </source>
</evidence>
<evidence type="ECO:0000313" key="1">
    <source>
        <dbReference type="EMBL" id="OXU23445.1"/>
    </source>
</evidence>